<reference evidence="2 3" key="1">
    <citation type="submission" date="2017-09" db="EMBL/GenBank/DDBJ databases">
        <title>Mesorhizobum sanjuanii sp. nov. isolated from nodules of Lotus tenuis in saline-alkaline lowlands of Flooding Pampa.</title>
        <authorList>
            <person name="Sannazzaro A.I."/>
            <person name="Torres Tejerizo G.A."/>
            <person name="Fontana F."/>
            <person name="Cumpa Velazquez L.M."/>
            <person name="Hansen L."/>
            <person name="Pistorio M."/>
            <person name="Estrella M.J."/>
        </authorList>
    </citation>
    <scope>NUCLEOTIDE SEQUENCE [LARGE SCALE GENOMIC DNA]</scope>
    <source>
        <strain evidence="2 3">BSA136</strain>
    </source>
</reference>
<evidence type="ECO:0008006" key="4">
    <source>
        <dbReference type="Google" id="ProtNLM"/>
    </source>
</evidence>
<keyword evidence="1" id="KW-0812">Transmembrane</keyword>
<dbReference type="Pfam" id="PF16872">
    <property type="entry name" value="putAbiC"/>
    <property type="match status" value="1"/>
</dbReference>
<keyword evidence="1" id="KW-1133">Transmembrane helix</keyword>
<sequence length="275" mass="31320">MTNIDSELPPVRLWPVLVALGGVAAFWIANLIYGWSLSVTERGLFGDMFGAVNALFSGLAFAGVMYAIVMQRHEISIAKKEIAYTKTILDEQQKQLTLQNQETKKQAFESTYFQLVRLFTEITNQIDLQKMGKSGMMVTKGKDAFPVFLDRFRKVYSPTEKALYGGHDFDASYESFYQEHNTELGHYFRMLYNIVAFIDAAEVENQNFYAKILRAQLSDAEVAILFYNGLAKYGVMKFKPLIEKYGLLKNVNNRDIIELKLKDRYAPSAFGNTGK</sequence>
<keyword evidence="1" id="KW-0472">Membrane</keyword>
<keyword evidence="3" id="KW-1185">Reference proteome</keyword>
<name>A0A2A6FJV9_9HYPH</name>
<evidence type="ECO:0000313" key="2">
    <source>
        <dbReference type="EMBL" id="PDQ22022.1"/>
    </source>
</evidence>
<dbReference type="Proteomes" id="UP000219182">
    <property type="component" value="Unassembled WGS sequence"/>
</dbReference>
<dbReference type="EMBL" id="NWQG01000030">
    <property type="protein sequence ID" value="PDQ22022.1"/>
    <property type="molecule type" value="Genomic_DNA"/>
</dbReference>
<evidence type="ECO:0000313" key="3">
    <source>
        <dbReference type="Proteomes" id="UP000219182"/>
    </source>
</evidence>
<proteinExistence type="predicted"/>
<comment type="caution">
    <text evidence="2">The sequence shown here is derived from an EMBL/GenBank/DDBJ whole genome shotgun (WGS) entry which is preliminary data.</text>
</comment>
<dbReference type="RefSeq" id="WP_097572472.1">
    <property type="nucleotide sequence ID" value="NZ_NWQG01000030.1"/>
</dbReference>
<dbReference type="InterPro" id="IPR031709">
    <property type="entry name" value="PutAbiC"/>
</dbReference>
<accession>A0A2A6FJV9</accession>
<dbReference type="AlphaFoldDB" id="A0A2A6FJV9"/>
<feature type="transmembrane region" description="Helical" evidence="1">
    <location>
        <begin position="48"/>
        <end position="69"/>
    </location>
</feature>
<protein>
    <recommendedName>
        <fullName evidence="4">Phage abortive infection protein</fullName>
    </recommendedName>
</protein>
<evidence type="ECO:0000256" key="1">
    <source>
        <dbReference type="SAM" id="Phobius"/>
    </source>
</evidence>
<organism evidence="2 3">
    <name type="scientific">Mesorhizobium sanjuanii</name>
    <dbReference type="NCBI Taxonomy" id="2037900"/>
    <lineage>
        <taxon>Bacteria</taxon>
        <taxon>Pseudomonadati</taxon>
        <taxon>Pseudomonadota</taxon>
        <taxon>Alphaproteobacteria</taxon>
        <taxon>Hyphomicrobiales</taxon>
        <taxon>Phyllobacteriaceae</taxon>
        <taxon>Mesorhizobium</taxon>
    </lineage>
</organism>
<feature type="transmembrane region" description="Helical" evidence="1">
    <location>
        <begin position="12"/>
        <end position="36"/>
    </location>
</feature>
<gene>
    <name evidence="2" type="ORF">CN311_06295</name>
</gene>